<keyword evidence="3" id="KW-1185">Reference proteome</keyword>
<organism evidence="2 3">
    <name type="scientific">Coprinopsis cinerea (strain Okayama-7 / 130 / ATCC MYA-4618 / FGSC 9003)</name>
    <name type="common">Inky cap fungus</name>
    <name type="synonym">Hormographiella aspergillata</name>
    <dbReference type="NCBI Taxonomy" id="240176"/>
    <lineage>
        <taxon>Eukaryota</taxon>
        <taxon>Fungi</taxon>
        <taxon>Dikarya</taxon>
        <taxon>Basidiomycota</taxon>
        <taxon>Agaricomycotina</taxon>
        <taxon>Agaricomycetes</taxon>
        <taxon>Agaricomycetidae</taxon>
        <taxon>Agaricales</taxon>
        <taxon>Agaricineae</taxon>
        <taxon>Psathyrellaceae</taxon>
        <taxon>Coprinopsis</taxon>
    </lineage>
</organism>
<dbReference type="EMBL" id="AACS02000004">
    <property type="protein sequence ID" value="EFI27840.1"/>
    <property type="molecule type" value="Genomic_DNA"/>
</dbReference>
<feature type="transmembrane region" description="Helical" evidence="1">
    <location>
        <begin position="119"/>
        <end position="137"/>
    </location>
</feature>
<dbReference type="AlphaFoldDB" id="D6RM65"/>
<dbReference type="KEGG" id="cci:CC1G_14330"/>
<keyword evidence="1" id="KW-0812">Transmembrane</keyword>
<keyword evidence="1" id="KW-1133">Transmembrane helix</keyword>
<comment type="caution">
    <text evidence="2">The sequence shown here is derived from an EMBL/GenBank/DDBJ whole genome shotgun (WGS) entry which is preliminary data.</text>
</comment>
<dbReference type="GeneID" id="9380283"/>
<dbReference type="RefSeq" id="XP_002911334.1">
    <property type="nucleotide sequence ID" value="XM_002911288.1"/>
</dbReference>
<feature type="transmembrane region" description="Helical" evidence="1">
    <location>
        <begin position="94"/>
        <end position="113"/>
    </location>
</feature>
<name>D6RM65_COPC7</name>
<keyword evidence="1" id="KW-0472">Membrane</keyword>
<evidence type="ECO:0000313" key="3">
    <source>
        <dbReference type="Proteomes" id="UP000001861"/>
    </source>
</evidence>
<sequence>MADPLSIGPDYFWKRRRSQEMGQSFGVGRRYTRGRVVAVAPQPAPSPLYLKDIDSLGSFGYANSDSIRNADIRKAGRGKRATGWCDDKIDPKMVFYWLLCAGCVGLLAVRVVAWGRALGIWPVESGFGLGFGFGGWVKGVKWAKWENGWNWEDEVRRVGEMVSIWTGIGRIRWEEWVGWGREFGLEGVWRRYCERTRRGISVPSGWNLDFRAVEMLWERMGWVVEEVKGRVGRILAGVT</sequence>
<accession>D6RM65</accession>
<dbReference type="HOGENOM" id="CLU_1161067_0_0_1"/>
<gene>
    <name evidence="2" type="ORF">CC1G_14330</name>
</gene>
<proteinExistence type="predicted"/>
<dbReference type="InParanoid" id="D6RM65"/>
<reference evidence="2 3" key="1">
    <citation type="journal article" date="2010" name="Proc. Natl. Acad. Sci. U.S.A.">
        <title>Insights into evolution of multicellular fungi from the assembled chromosomes of the mushroom Coprinopsis cinerea (Coprinus cinereus).</title>
        <authorList>
            <person name="Stajich J.E."/>
            <person name="Wilke S.K."/>
            <person name="Ahren D."/>
            <person name="Au C.H."/>
            <person name="Birren B.W."/>
            <person name="Borodovsky M."/>
            <person name="Burns C."/>
            <person name="Canback B."/>
            <person name="Casselton L.A."/>
            <person name="Cheng C.K."/>
            <person name="Deng J."/>
            <person name="Dietrich F.S."/>
            <person name="Fargo D.C."/>
            <person name="Farman M.L."/>
            <person name="Gathman A.C."/>
            <person name="Goldberg J."/>
            <person name="Guigo R."/>
            <person name="Hoegger P.J."/>
            <person name="Hooker J.B."/>
            <person name="Huggins A."/>
            <person name="James T.Y."/>
            <person name="Kamada T."/>
            <person name="Kilaru S."/>
            <person name="Kodira C."/>
            <person name="Kues U."/>
            <person name="Kupfer D."/>
            <person name="Kwan H.S."/>
            <person name="Lomsadze A."/>
            <person name="Li W."/>
            <person name="Lilly W.W."/>
            <person name="Ma L.J."/>
            <person name="Mackey A.J."/>
            <person name="Manning G."/>
            <person name="Martin F."/>
            <person name="Muraguchi H."/>
            <person name="Natvig D.O."/>
            <person name="Palmerini H."/>
            <person name="Ramesh M.A."/>
            <person name="Rehmeyer C.J."/>
            <person name="Roe B.A."/>
            <person name="Shenoy N."/>
            <person name="Stanke M."/>
            <person name="Ter-Hovhannisyan V."/>
            <person name="Tunlid A."/>
            <person name="Velagapudi R."/>
            <person name="Vision T.J."/>
            <person name="Zeng Q."/>
            <person name="Zolan M.E."/>
            <person name="Pukkila P.J."/>
        </authorList>
    </citation>
    <scope>NUCLEOTIDE SEQUENCE [LARGE SCALE GENOMIC DNA]</scope>
    <source>
        <strain evidence="3">Okayama-7 / 130 / ATCC MYA-4618 / FGSC 9003</strain>
    </source>
</reference>
<evidence type="ECO:0000256" key="1">
    <source>
        <dbReference type="SAM" id="Phobius"/>
    </source>
</evidence>
<evidence type="ECO:0000313" key="2">
    <source>
        <dbReference type="EMBL" id="EFI27840.1"/>
    </source>
</evidence>
<dbReference type="Proteomes" id="UP000001861">
    <property type="component" value="Unassembled WGS sequence"/>
</dbReference>
<protein>
    <submittedName>
        <fullName evidence="2">Uncharacterized protein</fullName>
    </submittedName>
</protein>
<dbReference type="VEuPathDB" id="FungiDB:CC1G_14330"/>